<feature type="binding site" evidence="16">
    <location>
        <position position="357"/>
    </location>
    <ligand>
        <name>NADP(+)</name>
        <dbReference type="ChEBI" id="CHEBI:58349"/>
    </ligand>
</feature>
<proteinExistence type="inferred from homology"/>
<dbReference type="CDD" id="cd23938">
    <property type="entry name" value="ASADH_C_bac_like"/>
    <property type="match status" value="1"/>
</dbReference>
<comment type="pathway">
    <text evidence="4 16">Amino-acid biosynthesis; L-threonine biosynthesis; L-threonine from L-aspartate: step 2/5.</text>
</comment>
<organism evidence="19 20">
    <name type="scientific">Undibacterium rugosum</name>
    <dbReference type="NCBI Taxonomy" id="2762291"/>
    <lineage>
        <taxon>Bacteria</taxon>
        <taxon>Pseudomonadati</taxon>
        <taxon>Pseudomonadota</taxon>
        <taxon>Betaproteobacteria</taxon>
        <taxon>Burkholderiales</taxon>
        <taxon>Oxalobacteraceae</taxon>
        <taxon>Undibacterium</taxon>
    </lineage>
</organism>
<keyword evidence="20" id="KW-1185">Reference proteome</keyword>
<dbReference type="PANTHER" id="PTHR46278:SF4">
    <property type="entry name" value="ASPARTATE-SEMIALDEHYDE DEHYDROGENASE"/>
    <property type="match status" value="1"/>
</dbReference>
<comment type="catalytic activity">
    <reaction evidence="15 16">
        <text>L-aspartate 4-semialdehyde + phosphate + NADP(+) = 4-phospho-L-aspartate + NADPH + H(+)</text>
        <dbReference type="Rhea" id="RHEA:24284"/>
        <dbReference type="ChEBI" id="CHEBI:15378"/>
        <dbReference type="ChEBI" id="CHEBI:43474"/>
        <dbReference type="ChEBI" id="CHEBI:57535"/>
        <dbReference type="ChEBI" id="CHEBI:57783"/>
        <dbReference type="ChEBI" id="CHEBI:58349"/>
        <dbReference type="ChEBI" id="CHEBI:537519"/>
        <dbReference type="EC" id="1.2.1.11"/>
    </reaction>
</comment>
<dbReference type="InterPro" id="IPR000534">
    <property type="entry name" value="Semialdehyde_DH_NAD-bd"/>
</dbReference>
<comment type="caution">
    <text evidence="19">The sequence shown here is derived from an EMBL/GenBank/DDBJ whole genome shotgun (WGS) entry which is preliminary data.</text>
</comment>
<dbReference type="InterPro" id="IPR036291">
    <property type="entry name" value="NAD(P)-bd_dom_sf"/>
</dbReference>
<feature type="active site" description="Proton acceptor" evidence="16 17">
    <location>
        <position position="281"/>
    </location>
</feature>
<evidence type="ECO:0000313" key="19">
    <source>
        <dbReference type="EMBL" id="MBC3935072.1"/>
    </source>
</evidence>
<evidence type="ECO:0000256" key="6">
    <source>
        <dbReference type="ARBA" id="ARBA00011738"/>
    </source>
</evidence>
<evidence type="ECO:0000256" key="10">
    <source>
        <dbReference type="ARBA" id="ARBA00022857"/>
    </source>
</evidence>
<dbReference type="RefSeq" id="WP_186880658.1">
    <property type="nucleotide sequence ID" value="NZ_JACOGG010000005.1"/>
</dbReference>
<dbReference type="Proteomes" id="UP000612361">
    <property type="component" value="Unassembled WGS sequence"/>
</dbReference>
<keyword evidence="8 16" id="KW-0028">Amino-acid biosynthesis</keyword>
<dbReference type="GO" id="GO:0046983">
    <property type="term" value="F:protein dimerization activity"/>
    <property type="evidence" value="ECO:0007669"/>
    <property type="project" value="InterPro"/>
</dbReference>
<comment type="subunit">
    <text evidence="6 16">Homodimer.</text>
</comment>
<dbReference type="Gene3D" id="3.40.50.720">
    <property type="entry name" value="NAD(P)-binding Rossmann-like Domain"/>
    <property type="match status" value="1"/>
</dbReference>
<comment type="similarity">
    <text evidence="5 16">Belongs to the aspartate-semialdehyde dehydrogenase family.</text>
</comment>
<dbReference type="SMART" id="SM00859">
    <property type="entry name" value="Semialdhyde_dh"/>
    <property type="match status" value="1"/>
</dbReference>
<evidence type="ECO:0000256" key="4">
    <source>
        <dbReference type="ARBA" id="ARBA00005097"/>
    </source>
</evidence>
<dbReference type="Gene3D" id="3.30.360.10">
    <property type="entry name" value="Dihydrodipicolinate Reductase, domain 2"/>
    <property type="match status" value="1"/>
</dbReference>
<dbReference type="AlphaFoldDB" id="A0A923I114"/>
<dbReference type="InterPro" id="IPR012080">
    <property type="entry name" value="Asp_semialdehyde_DH"/>
</dbReference>
<evidence type="ECO:0000313" key="20">
    <source>
        <dbReference type="Proteomes" id="UP000612361"/>
    </source>
</evidence>
<dbReference type="CDD" id="cd02314">
    <property type="entry name" value="VcASADH1_like_N"/>
    <property type="match status" value="1"/>
</dbReference>
<comment type="function">
    <text evidence="1 16">Catalyzes the NADPH-dependent formation of L-aspartate-semialdehyde (L-ASA) by the reductive dephosphorylation of L-aspartyl-4-phosphate.</text>
</comment>
<evidence type="ECO:0000256" key="3">
    <source>
        <dbReference type="ARBA" id="ARBA00005076"/>
    </source>
</evidence>
<dbReference type="GO" id="GO:0071266">
    <property type="term" value="P:'de novo' L-methionine biosynthetic process"/>
    <property type="evidence" value="ECO:0007669"/>
    <property type="project" value="UniProtKB-UniRule"/>
</dbReference>
<dbReference type="GO" id="GO:0051287">
    <property type="term" value="F:NAD binding"/>
    <property type="evidence" value="ECO:0007669"/>
    <property type="project" value="InterPro"/>
</dbReference>
<feature type="domain" description="Semialdehyde dehydrogenase NAD-binding" evidence="18">
    <location>
        <begin position="4"/>
        <end position="123"/>
    </location>
</feature>
<dbReference type="NCBIfam" id="NF005144">
    <property type="entry name" value="PRK06598.1"/>
    <property type="match status" value="1"/>
</dbReference>
<evidence type="ECO:0000256" key="15">
    <source>
        <dbReference type="ARBA" id="ARBA00047891"/>
    </source>
</evidence>
<keyword evidence="13 16" id="KW-0457">Lysine biosynthesis</keyword>
<feature type="binding site" evidence="16">
    <location>
        <position position="103"/>
    </location>
    <ligand>
        <name>phosphate</name>
        <dbReference type="ChEBI" id="CHEBI:43474"/>
    </ligand>
</feature>
<feature type="active site" description="Acyl-thioester intermediate" evidence="16 17">
    <location>
        <position position="136"/>
    </location>
</feature>
<dbReference type="PANTHER" id="PTHR46278">
    <property type="entry name" value="DEHYDROGENASE, PUTATIVE-RELATED"/>
    <property type="match status" value="1"/>
</dbReference>
<gene>
    <name evidence="16 19" type="primary">asd</name>
    <name evidence="19" type="ORF">H8K47_06865</name>
</gene>
<dbReference type="EMBL" id="JACOGG010000005">
    <property type="protein sequence ID" value="MBC3935072.1"/>
    <property type="molecule type" value="Genomic_DNA"/>
</dbReference>
<evidence type="ECO:0000259" key="18">
    <source>
        <dbReference type="SMART" id="SM00859"/>
    </source>
</evidence>
<evidence type="ECO:0000256" key="7">
    <source>
        <dbReference type="ARBA" id="ARBA00013120"/>
    </source>
</evidence>
<keyword evidence="10 16" id="KW-0521">NADP</keyword>
<dbReference type="Pfam" id="PF01118">
    <property type="entry name" value="Semialdhyde_dh"/>
    <property type="match status" value="1"/>
</dbReference>
<dbReference type="Pfam" id="PF02774">
    <property type="entry name" value="Semialdhyde_dhC"/>
    <property type="match status" value="1"/>
</dbReference>
<protein>
    <recommendedName>
        <fullName evidence="7 16">Aspartate-semialdehyde dehydrogenase</fullName>
        <shortName evidence="16">ASA dehydrogenase</shortName>
        <shortName evidence="16">ASADH</shortName>
        <ecNumber evidence="7 16">1.2.1.11</ecNumber>
    </recommendedName>
    <alternativeName>
        <fullName evidence="16">Aspartate-beta-semialdehyde dehydrogenase</fullName>
    </alternativeName>
</protein>
<comment type="pathway">
    <text evidence="2 16">Amino-acid biosynthesis; L-methionine biosynthesis via de novo pathway; L-homoserine from L-aspartate: step 2/3.</text>
</comment>
<evidence type="ECO:0000256" key="8">
    <source>
        <dbReference type="ARBA" id="ARBA00022605"/>
    </source>
</evidence>
<feature type="binding site" evidence="16">
    <location>
        <position position="74"/>
    </location>
    <ligand>
        <name>NADP(+)</name>
        <dbReference type="ChEBI" id="CHEBI:58349"/>
    </ligand>
</feature>
<dbReference type="SUPFAM" id="SSF55347">
    <property type="entry name" value="Glyceraldehyde-3-phosphate dehydrogenase-like, C-terminal domain"/>
    <property type="match status" value="1"/>
</dbReference>
<dbReference type="GO" id="GO:0009097">
    <property type="term" value="P:isoleucine biosynthetic process"/>
    <property type="evidence" value="ECO:0007669"/>
    <property type="project" value="InterPro"/>
</dbReference>
<keyword evidence="12 16" id="KW-0560">Oxidoreductase</keyword>
<dbReference type="PIRSF" id="PIRSF000148">
    <property type="entry name" value="ASA_dh"/>
    <property type="match status" value="1"/>
</dbReference>
<comment type="pathway">
    <text evidence="3 16">Amino-acid biosynthesis; L-lysine biosynthesis via DAP pathway; (S)-tetrahydrodipicolinate from L-aspartate: step 2/4.</text>
</comment>
<evidence type="ECO:0000256" key="2">
    <source>
        <dbReference type="ARBA" id="ARBA00005021"/>
    </source>
</evidence>
<keyword evidence="14 16" id="KW-0486">Methionine biosynthesis</keyword>
<feature type="binding site" evidence="16">
    <location>
        <position position="163"/>
    </location>
    <ligand>
        <name>substrate</name>
    </ligand>
</feature>
<dbReference type="GO" id="GO:0004073">
    <property type="term" value="F:aspartate-semialdehyde dehydrogenase activity"/>
    <property type="evidence" value="ECO:0007669"/>
    <property type="project" value="UniProtKB-UniRule"/>
</dbReference>
<evidence type="ECO:0000256" key="16">
    <source>
        <dbReference type="HAMAP-Rule" id="MF_02121"/>
    </source>
</evidence>
<dbReference type="NCBIfam" id="TIGR01745">
    <property type="entry name" value="asd_gamma"/>
    <property type="match status" value="1"/>
</dbReference>
<comment type="caution">
    <text evidence="16">Lacks conserved residue(s) required for the propagation of feature annotation.</text>
</comment>
<evidence type="ECO:0000256" key="9">
    <source>
        <dbReference type="ARBA" id="ARBA00022697"/>
    </source>
</evidence>
<evidence type="ECO:0000256" key="11">
    <source>
        <dbReference type="ARBA" id="ARBA00022915"/>
    </source>
</evidence>
<evidence type="ECO:0000256" key="13">
    <source>
        <dbReference type="ARBA" id="ARBA00023154"/>
    </source>
</evidence>
<feature type="binding site" evidence="16">
    <location>
        <position position="274"/>
    </location>
    <ligand>
        <name>substrate</name>
    </ligand>
</feature>
<accession>A0A923I114</accession>
<feature type="binding site" evidence="16">
    <location>
        <position position="243"/>
    </location>
    <ligand>
        <name>substrate</name>
    </ligand>
</feature>
<evidence type="ECO:0000256" key="14">
    <source>
        <dbReference type="ARBA" id="ARBA00023167"/>
    </source>
</evidence>
<evidence type="ECO:0000256" key="1">
    <source>
        <dbReference type="ARBA" id="ARBA00002492"/>
    </source>
</evidence>
<keyword evidence="9 16" id="KW-0791">Threonine biosynthesis</keyword>
<feature type="binding site" evidence="16">
    <location>
        <position position="246"/>
    </location>
    <ligand>
        <name>phosphate</name>
        <dbReference type="ChEBI" id="CHEBI:43474"/>
    </ligand>
</feature>
<evidence type="ECO:0000256" key="5">
    <source>
        <dbReference type="ARBA" id="ARBA00010584"/>
    </source>
</evidence>
<name>A0A923I114_9BURK</name>
<dbReference type="GO" id="GO:0009088">
    <property type="term" value="P:threonine biosynthetic process"/>
    <property type="evidence" value="ECO:0007669"/>
    <property type="project" value="UniProtKB-UniRule"/>
</dbReference>
<dbReference type="GO" id="GO:0009089">
    <property type="term" value="P:lysine biosynthetic process via diaminopimelate"/>
    <property type="evidence" value="ECO:0007669"/>
    <property type="project" value="UniProtKB-UniRule"/>
</dbReference>
<evidence type="ECO:0000256" key="12">
    <source>
        <dbReference type="ARBA" id="ARBA00023002"/>
    </source>
</evidence>
<feature type="binding site" evidence="16">
    <location>
        <begin position="166"/>
        <end position="167"/>
    </location>
    <ligand>
        <name>NADP(+)</name>
        <dbReference type="ChEBI" id="CHEBI:58349"/>
    </ligand>
</feature>
<dbReference type="InterPro" id="IPR012280">
    <property type="entry name" value="Semialdhyde_DH_dimer_dom"/>
</dbReference>
<reference evidence="19" key="1">
    <citation type="submission" date="2020-08" db="EMBL/GenBank/DDBJ databases">
        <title>Novel species isolated from subtropical streams in China.</title>
        <authorList>
            <person name="Lu H."/>
        </authorList>
    </citation>
    <scope>NUCLEOTIDE SEQUENCE</scope>
    <source>
        <strain evidence="19">CY7W</strain>
    </source>
</reference>
<sequence>MMKLVGLVGWRGMVGSVLMQRMQEEDDFVHIEPVFFSTSNTGGQAPAMAKNEKTLKDANNIDELKKCDIIITCQGGDYTNAVFPQLRAAGWNGHWIDAASSLRMNDDAVIVLDPVNLPVIKDALVKGQKNWIGGNCTVSCMLMGVGALYKAGLVEWMSTQTYQAASGGGAQHMRELLTQYGSLNAEVRALLDDPKSAILEIDRKIIAKQRSFSDAETANFGVPLGGSLIPWIDKDLGDGMSKEEWKGMAETNKILGQGEAFGSQAVPVDGFCIRIGAMRCHSQALTFKLKKDVPVADIEAMIAADNEWVKVVPNTREDSIRDLTPVAVTGTMTIPVGRIRKLAMGPEYVGAFTVGDQLLWGAAEPLRRMLRILID</sequence>
<keyword evidence="11 16" id="KW-0220">Diaminopimelate biosynthesis</keyword>
<dbReference type="EC" id="1.2.1.11" evidence="7 16"/>
<dbReference type="InterPro" id="IPR011534">
    <property type="entry name" value="Asp_ADH_gamma-type"/>
</dbReference>
<dbReference type="InterPro" id="IPR000319">
    <property type="entry name" value="Asp-semialdehyde_DH_CS"/>
</dbReference>
<evidence type="ECO:0000256" key="17">
    <source>
        <dbReference type="PIRSR" id="PIRSR000148-1"/>
    </source>
</evidence>
<dbReference type="GO" id="GO:0050661">
    <property type="term" value="F:NADP binding"/>
    <property type="evidence" value="ECO:0007669"/>
    <property type="project" value="UniProtKB-UniRule"/>
</dbReference>
<feature type="binding site" evidence="16">
    <location>
        <begin position="11"/>
        <end position="14"/>
    </location>
    <ligand>
        <name>NADP(+)</name>
        <dbReference type="ChEBI" id="CHEBI:58349"/>
    </ligand>
</feature>
<dbReference type="PROSITE" id="PS01103">
    <property type="entry name" value="ASD"/>
    <property type="match status" value="1"/>
</dbReference>
<dbReference type="GO" id="GO:0019877">
    <property type="term" value="P:diaminopimelate biosynthetic process"/>
    <property type="evidence" value="ECO:0007669"/>
    <property type="project" value="UniProtKB-UniRule"/>
</dbReference>
<dbReference type="SUPFAM" id="SSF51735">
    <property type="entry name" value="NAD(P)-binding Rossmann-fold domains"/>
    <property type="match status" value="1"/>
</dbReference>
<dbReference type="HAMAP" id="MF_02121">
    <property type="entry name" value="ASADH"/>
    <property type="match status" value="1"/>
</dbReference>